<comment type="similarity">
    <text evidence="2 8">Belongs to the BioY family.</text>
</comment>
<name>A0A0K9GPU3_9BACI</name>
<dbReference type="PANTHER" id="PTHR34295">
    <property type="entry name" value="BIOTIN TRANSPORTER BIOY"/>
    <property type="match status" value="1"/>
</dbReference>
<evidence type="ECO:0000256" key="6">
    <source>
        <dbReference type="ARBA" id="ARBA00022989"/>
    </source>
</evidence>
<dbReference type="STRING" id="1679170.AC625_03650"/>
<dbReference type="PATRIC" id="fig|1679170.3.peg.770"/>
<feature type="transmembrane region" description="Helical" evidence="9">
    <location>
        <begin position="7"/>
        <end position="26"/>
    </location>
</feature>
<keyword evidence="5 9" id="KW-0812">Transmembrane</keyword>
<protein>
    <recommendedName>
        <fullName evidence="8">Biotin transporter</fullName>
    </recommendedName>
</protein>
<keyword evidence="3 8" id="KW-0813">Transport</keyword>
<dbReference type="Gene3D" id="1.10.1760.20">
    <property type="match status" value="1"/>
</dbReference>
<proteinExistence type="inferred from homology"/>
<reference evidence="11" key="1">
    <citation type="submission" date="2015-07" db="EMBL/GenBank/DDBJ databases">
        <title>Genome sequencing project for genomic taxonomy and phylogenomics of Bacillus-like bacteria.</title>
        <authorList>
            <person name="Liu B."/>
            <person name="Wang J."/>
            <person name="Zhu Y."/>
            <person name="Liu G."/>
            <person name="Chen Q."/>
            <person name="Chen Z."/>
            <person name="Lan J."/>
            <person name="Che J."/>
            <person name="Ge C."/>
            <person name="Shi H."/>
            <person name="Pan Z."/>
            <person name="Liu X."/>
        </authorList>
    </citation>
    <scope>NUCLEOTIDE SEQUENCE [LARGE SCALE GENOMIC DNA]</scope>
    <source>
        <strain evidence="11">FJAT-27997</strain>
    </source>
</reference>
<keyword evidence="7 8" id="KW-0472">Membrane</keyword>
<dbReference type="EMBL" id="LFZW01000001">
    <property type="protein sequence ID" value="KMY48714.1"/>
    <property type="molecule type" value="Genomic_DNA"/>
</dbReference>
<evidence type="ECO:0000256" key="5">
    <source>
        <dbReference type="ARBA" id="ARBA00022692"/>
    </source>
</evidence>
<dbReference type="AlphaFoldDB" id="A0A0K9GPU3"/>
<evidence type="ECO:0000256" key="1">
    <source>
        <dbReference type="ARBA" id="ARBA00004651"/>
    </source>
</evidence>
<evidence type="ECO:0000256" key="8">
    <source>
        <dbReference type="PIRNR" id="PIRNR016661"/>
    </source>
</evidence>
<sequence>MKLRKLMYVSMFATIMGALGIVPPIFLGISPVPVTLQTLGVMLSGSVLGSRLGPKYGAFSQIIFLLLVMTGLPLLSGGRGGIGVFFSPSGGYIIGWVAGAYVIGFLLYHMKNVSFIKVLLVHILGGVLVVYVFGIPIQAMLMDISINQAILLSLVYLPGDFIKVAVASLLAIKIRNSIPLLKEVRG</sequence>
<evidence type="ECO:0000256" key="2">
    <source>
        <dbReference type="ARBA" id="ARBA00010692"/>
    </source>
</evidence>
<feature type="transmembrane region" description="Helical" evidence="9">
    <location>
        <begin position="115"/>
        <end position="137"/>
    </location>
</feature>
<organism evidence="10 11">
    <name type="scientific">Peribacillus loiseleuriae</name>
    <dbReference type="NCBI Taxonomy" id="1679170"/>
    <lineage>
        <taxon>Bacteria</taxon>
        <taxon>Bacillati</taxon>
        <taxon>Bacillota</taxon>
        <taxon>Bacilli</taxon>
        <taxon>Bacillales</taxon>
        <taxon>Bacillaceae</taxon>
        <taxon>Peribacillus</taxon>
    </lineage>
</organism>
<evidence type="ECO:0000313" key="10">
    <source>
        <dbReference type="EMBL" id="KMY48714.1"/>
    </source>
</evidence>
<evidence type="ECO:0000256" key="3">
    <source>
        <dbReference type="ARBA" id="ARBA00022448"/>
    </source>
</evidence>
<feature type="transmembrane region" description="Helical" evidence="9">
    <location>
        <begin position="89"/>
        <end position="108"/>
    </location>
</feature>
<comment type="subcellular location">
    <subcellularLocation>
        <location evidence="1 8">Cell membrane</location>
        <topology evidence="1 8">Multi-pass membrane protein</topology>
    </subcellularLocation>
</comment>
<evidence type="ECO:0000256" key="7">
    <source>
        <dbReference type="ARBA" id="ARBA00023136"/>
    </source>
</evidence>
<dbReference type="Pfam" id="PF02632">
    <property type="entry name" value="BioY"/>
    <property type="match status" value="1"/>
</dbReference>
<evidence type="ECO:0000256" key="4">
    <source>
        <dbReference type="ARBA" id="ARBA00022475"/>
    </source>
</evidence>
<dbReference type="OrthoDB" id="9803495at2"/>
<dbReference type="InterPro" id="IPR003784">
    <property type="entry name" value="BioY"/>
</dbReference>
<evidence type="ECO:0000256" key="9">
    <source>
        <dbReference type="SAM" id="Phobius"/>
    </source>
</evidence>
<gene>
    <name evidence="10" type="ORF">AC625_03650</name>
</gene>
<feature type="transmembrane region" description="Helical" evidence="9">
    <location>
        <begin position="149"/>
        <end position="172"/>
    </location>
</feature>
<accession>A0A0K9GPU3</accession>
<dbReference type="GO" id="GO:0015225">
    <property type="term" value="F:biotin transmembrane transporter activity"/>
    <property type="evidence" value="ECO:0007669"/>
    <property type="project" value="UniProtKB-UniRule"/>
</dbReference>
<keyword evidence="6 9" id="KW-1133">Transmembrane helix</keyword>
<dbReference type="RefSeq" id="WP_049680041.1">
    <property type="nucleotide sequence ID" value="NZ_LFZW01000001.1"/>
</dbReference>
<dbReference type="Proteomes" id="UP000037146">
    <property type="component" value="Unassembled WGS sequence"/>
</dbReference>
<dbReference type="GO" id="GO:0005886">
    <property type="term" value="C:plasma membrane"/>
    <property type="evidence" value="ECO:0007669"/>
    <property type="project" value="UniProtKB-SubCell"/>
</dbReference>
<keyword evidence="4 8" id="KW-1003">Cell membrane</keyword>
<keyword evidence="11" id="KW-1185">Reference proteome</keyword>
<dbReference type="PIRSF" id="PIRSF016661">
    <property type="entry name" value="BioY"/>
    <property type="match status" value="1"/>
</dbReference>
<dbReference type="PANTHER" id="PTHR34295:SF4">
    <property type="entry name" value="BIOTIN TRANSPORTER BIOY-RELATED"/>
    <property type="match status" value="1"/>
</dbReference>
<feature type="transmembrane region" description="Helical" evidence="9">
    <location>
        <begin position="56"/>
        <end position="77"/>
    </location>
</feature>
<comment type="caution">
    <text evidence="10">The sequence shown here is derived from an EMBL/GenBank/DDBJ whole genome shotgun (WGS) entry which is preliminary data.</text>
</comment>
<evidence type="ECO:0000313" key="11">
    <source>
        <dbReference type="Proteomes" id="UP000037146"/>
    </source>
</evidence>